<proteinExistence type="predicted"/>
<organism evidence="1 2">
    <name type="scientific">Actinoalloteichus fjordicus</name>
    <dbReference type="NCBI Taxonomy" id="1612552"/>
    <lineage>
        <taxon>Bacteria</taxon>
        <taxon>Bacillati</taxon>
        <taxon>Actinomycetota</taxon>
        <taxon>Actinomycetes</taxon>
        <taxon>Pseudonocardiales</taxon>
        <taxon>Pseudonocardiaceae</taxon>
        <taxon>Actinoalloteichus</taxon>
    </lineage>
</organism>
<protein>
    <submittedName>
        <fullName evidence="1">Uncharacterized protein</fullName>
    </submittedName>
</protein>
<keyword evidence="2" id="KW-1185">Reference proteome</keyword>
<gene>
    <name evidence="1" type="ORF">UA74_10000</name>
</gene>
<evidence type="ECO:0000313" key="2">
    <source>
        <dbReference type="Proteomes" id="UP000185511"/>
    </source>
</evidence>
<dbReference type="RefSeq" id="WP_075740007.1">
    <property type="nucleotide sequence ID" value="NZ_CP016076.1"/>
</dbReference>
<dbReference type="EMBL" id="CP016076">
    <property type="protein sequence ID" value="APU14063.1"/>
    <property type="molecule type" value="Genomic_DNA"/>
</dbReference>
<accession>A0AAC9PRG2</accession>
<dbReference type="Proteomes" id="UP000185511">
    <property type="component" value="Chromosome"/>
</dbReference>
<dbReference type="AlphaFoldDB" id="A0AAC9PRG2"/>
<reference evidence="2" key="1">
    <citation type="submission" date="2016-06" db="EMBL/GenBank/DDBJ databases">
        <title>Complete genome sequence of Actinoalloteichus fjordicus DSM 46855 (=ADI127-17), type strain of the new species Actinoalloteichus fjordicus.</title>
        <authorList>
            <person name="Ruckert C."/>
            <person name="Nouioui I."/>
            <person name="Willmese J."/>
            <person name="van Wezel G."/>
            <person name="Klenk H.-P."/>
            <person name="Kalinowski J."/>
            <person name="Zotchev S.B."/>
        </authorList>
    </citation>
    <scope>NUCLEOTIDE SEQUENCE [LARGE SCALE GENOMIC DNA]</scope>
    <source>
        <strain evidence="2">ADI127-7</strain>
    </source>
</reference>
<evidence type="ECO:0000313" key="1">
    <source>
        <dbReference type="EMBL" id="APU14063.1"/>
    </source>
</evidence>
<dbReference type="KEGG" id="acad:UA74_10000"/>
<sequence>MTVLATNVTAAPIWAGLLQPGYAHVHDPDYTSVDVARCGAVLRPADDGERLQPCPACHGDLR</sequence>
<name>A0AAC9PRG2_9PSEU</name>